<proteinExistence type="predicted"/>
<name>A0A8H3EKA4_9LECA</name>
<evidence type="ECO:0000313" key="3">
    <source>
        <dbReference type="Proteomes" id="UP000664203"/>
    </source>
</evidence>
<comment type="caution">
    <text evidence="2">The sequence shown here is derived from an EMBL/GenBank/DDBJ whole genome shotgun (WGS) entry which is preliminary data.</text>
</comment>
<protein>
    <submittedName>
        <fullName evidence="2">Uncharacterized protein</fullName>
    </submittedName>
</protein>
<dbReference type="AlphaFoldDB" id="A0A8H3EKA4"/>
<feature type="compositionally biased region" description="Polar residues" evidence="1">
    <location>
        <begin position="95"/>
        <end position="104"/>
    </location>
</feature>
<dbReference type="PANTHER" id="PTHR42085:SF2">
    <property type="entry name" value="F-BOX DOMAIN-CONTAINING PROTEIN"/>
    <property type="match status" value="1"/>
</dbReference>
<keyword evidence="3" id="KW-1185">Reference proteome</keyword>
<evidence type="ECO:0000313" key="2">
    <source>
        <dbReference type="EMBL" id="CAF9906933.1"/>
    </source>
</evidence>
<organism evidence="2 3">
    <name type="scientific">Alectoria fallacina</name>
    <dbReference type="NCBI Taxonomy" id="1903189"/>
    <lineage>
        <taxon>Eukaryota</taxon>
        <taxon>Fungi</taxon>
        <taxon>Dikarya</taxon>
        <taxon>Ascomycota</taxon>
        <taxon>Pezizomycotina</taxon>
        <taxon>Lecanoromycetes</taxon>
        <taxon>OSLEUM clade</taxon>
        <taxon>Lecanoromycetidae</taxon>
        <taxon>Lecanorales</taxon>
        <taxon>Lecanorineae</taxon>
        <taxon>Parmeliaceae</taxon>
        <taxon>Alectoria</taxon>
    </lineage>
</organism>
<evidence type="ECO:0000256" key="1">
    <source>
        <dbReference type="SAM" id="MobiDB-lite"/>
    </source>
</evidence>
<dbReference type="Proteomes" id="UP000664203">
    <property type="component" value="Unassembled WGS sequence"/>
</dbReference>
<sequence length="386" mass="43245">MSIFSQSGSAPRGETIDLTTAASASSSSVPPSGHTPQLIDLTMPDPVSGSPQDHMHTVVALLWPGAIDLSQDTSGGGPKGKAPGNTTSSRRKALSPSSRSSNVKAKQAYDSIGTESLQRSHQRTEESSMSSTPSIWNPIRRSESSVVDQQHARKFGKIPFKPFPFIEFPPEIRNCVYKMLLTTPKTPIEFPEPIGRNRALRAANWERCTTWKMRRRHKTIFLEILEVSKQLHAEACGILYGGNIFKYRSDYGKGPRQVILPTRHLQLLKHIKISIISGSPHIGQDQWVADLVKQFVKEGLRLETFEMTWFGWKRYHLRVGGLVCQALLCLDVERHLVIKVTGEARMDKETKEELERVLRSRQVEIHRPVKALIGEDLSDEDEVPVA</sequence>
<dbReference type="OrthoDB" id="2951834at2759"/>
<dbReference type="PANTHER" id="PTHR42085">
    <property type="entry name" value="F-BOX DOMAIN-CONTAINING PROTEIN"/>
    <property type="match status" value="1"/>
</dbReference>
<accession>A0A8H3EKA4</accession>
<reference evidence="2" key="1">
    <citation type="submission" date="2021-03" db="EMBL/GenBank/DDBJ databases">
        <authorList>
            <person name="Tagirdzhanova G."/>
        </authorList>
    </citation>
    <scope>NUCLEOTIDE SEQUENCE</scope>
</reference>
<feature type="region of interest" description="Disordered" evidence="1">
    <location>
        <begin position="19"/>
        <end position="53"/>
    </location>
</feature>
<dbReference type="InterPro" id="IPR038883">
    <property type="entry name" value="AN11006-like"/>
</dbReference>
<gene>
    <name evidence="2" type="ORF">ALECFALPRED_002757</name>
</gene>
<feature type="region of interest" description="Disordered" evidence="1">
    <location>
        <begin position="69"/>
        <end position="143"/>
    </location>
</feature>
<dbReference type="EMBL" id="CAJPDR010000019">
    <property type="protein sequence ID" value="CAF9906933.1"/>
    <property type="molecule type" value="Genomic_DNA"/>
</dbReference>